<dbReference type="AlphaFoldDB" id="A0A367KNW7"/>
<dbReference type="InterPro" id="IPR011989">
    <property type="entry name" value="ARM-like"/>
</dbReference>
<dbReference type="GO" id="GO:0006508">
    <property type="term" value="P:proteolysis"/>
    <property type="evidence" value="ECO:0007669"/>
    <property type="project" value="UniProtKB-KW"/>
</dbReference>
<dbReference type="Proteomes" id="UP000253551">
    <property type="component" value="Unassembled WGS sequence"/>
</dbReference>
<feature type="domain" description="PPPDE" evidence="6">
    <location>
        <begin position="1"/>
        <end position="159"/>
    </location>
</feature>
<dbReference type="Pfam" id="PF00085">
    <property type="entry name" value="Thioredoxin"/>
    <property type="match status" value="1"/>
</dbReference>
<dbReference type="GO" id="GO:0070646">
    <property type="term" value="P:protein modification by small protein removal"/>
    <property type="evidence" value="ECO:0007669"/>
    <property type="project" value="TreeGrafter"/>
</dbReference>
<gene>
    <name evidence="7" type="ORF">CU098_001563</name>
</gene>
<dbReference type="SUPFAM" id="SSF52833">
    <property type="entry name" value="Thioredoxin-like"/>
    <property type="match status" value="1"/>
</dbReference>
<feature type="domain" description="PUL" evidence="5">
    <location>
        <begin position="343"/>
        <end position="621"/>
    </location>
</feature>
<proteinExistence type="inferred from homology"/>
<evidence type="ECO:0000259" key="6">
    <source>
        <dbReference type="PROSITE" id="PS51858"/>
    </source>
</evidence>
<dbReference type="Gene3D" id="3.90.1720.30">
    <property type="entry name" value="PPPDE domains"/>
    <property type="match status" value="2"/>
</dbReference>
<dbReference type="InterPro" id="IPR017937">
    <property type="entry name" value="Thioredoxin_CS"/>
</dbReference>
<dbReference type="Pfam" id="PF08324">
    <property type="entry name" value="PUL"/>
    <property type="match status" value="1"/>
</dbReference>
<evidence type="ECO:0000313" key="7">
    <source>
        <dbReference type="EMBL" id="RCI03904.1"/>
    </source>
</evidence>
<keyword evidence="3" id="KW-0378">Hydrolase</keyword>
<dbReference type="Gene3D" id="1.25.10.10">
    <property type="entry name" value="Leucine-rich Repeat Variant"/>
    <property type="match status" value="1"/>
</dbReference>
<feature type="domain" description="Thioredoxin" evidence="4">
    <location>
        <begin position="200"/>
        <end position="326"/>
    </location>
</feature>
<dbReference type="InterPro" id="IPR008580">
    <property type="entry name" value="PPPDE_dom"/>
</dbReference>
<dbReference type="SUPFAM" id="SSF48371">
    <property type="entry name" value="ARM repeat"/>
    <property type="match status" value="1"/>
</dbReference>
<dbReference type="InterPro" id="IPR013535">
    <property type="entry name" value="PUL_dom"/>
</dbReference>
<dbReference type="OrthoDB" id="21221at2759"/>
<feature type="non-terminal residue" evidence="7">
    <location>
        <position position="1"/>
    </location>
</feature>
<protein>
    <recommendedName>
        <fullName evidence="9">Thioredoxin domain-containing protein</fullName>
    </recommendedName>
</protein>
<dbReference type="Pfam" id="PF05903">
    <property type="entry name" value="Peptidase_C97"/>
    <property type="match status" value="1"/>
</dbReference>
<dbReference type="GO" id="GO:0008233">
    <property type="term" value="F:peptidase activity"/>
    <property type="evidence" value="ECO:0007669"/>
    <property type="project" value="UniProtKB-KW"/>
</dbReference>
<dbReference type="InterPro" id="IPR036249">
    <property type="entry name" value="Thioredoxin-like_sf"/>
</dbReference>
<dbReference type="PROSITE" id="PS51352">
    <property type="entry name" value="THIOREDOXIN_2"/>
    <property type="match status" value="1"/>
</dbReference>
<dbReference type="SMART" id="SM01179">
    <property type="entry name" value="DUF862"/>
    <property type="match status" value="1"/>
</dbReference>
<dbReference type="STRING" id="4846.A0A367KNW7"/>
<comment type="similarity">
    <text evidence="1">Belongs to the DeSI family.</text>
</comment>
<dbReference type="PROSITE" id="PS51858">
    <property type="entry name" value="PPPDE"/>
    <property type="match status" value="1"/>
</dbReference>
<keyword evidence="2" id="KW-0645">Protease</keyword>
<evidence type="ECO:0000256" key="1">
    <source>
        <dbReference type="ARBA" id="ARBA00008140"/>
    </source>
</evidence>
<name>A0A367KNW7_RHIST</name>
<evidence type="ECO:0000256" key="3">
    <source>
        <dbReference type="ARBA" id="ARBA00022801"/>
    </source>
</evidence>
<dbReference type="PROSITE" id="PS00194">
    <property type="entry name" value="THIOREDOXIN_1"/>
    <property type="match status" value="1"/>
</dbReference>
<evidence type="ECO:0000313" key="8">
    <source>
        <dbReference type="Proteomes" id="UP000253551"/>
    </source>
</evidence>
<organism evidence="7 8">
    <name type="scientific">Rhizopus stolonifer</name>
    <name type="common">Rhizopus nigricans</name>
    <dbReference type="NCBI Taxonomy" id="4846"/>
    <lineage>
        <taxon>Eukaryota</taxon>
        <taxon>Fungi</taxon>
        <taxon>Fungi incertae sedis</taxon>
        <taxon>Mucoromycota</taxon>
        <taxon>Mucoromycotina</taxon>
        <taxon>Mucoromycetes</taxon>
        <taxon>Mucorales</taxon>
        <taxon>Mucorineae</taxon>
        <taxon>Rhizopodaceae</taxon>
        <taxon>Rhizopus</taxon>
    </lineage>
</organism>
<evidence type="ECO:0000259" key="4">
    <source>
        <dbReference type="PROSITE" id="PS51352"/>
    </source>
</evidence>
<evidence type="ECO:0000259" key="5">
    <source>
        <dbReference type="PROSITE" id="PS51396"/>
    </source>
</evidence>
<dbReference type="PROSITE" id="PS51396">
    <property type="entry name" value="PUL"/>
    <property type="match status" value="1"/>
</dbReference>
<dbReference type="Gene3D" id="3.40.30.10">
    <property type="entry name" value="Glutaredoxin"/>
    <property type="match status" value="1"/>
</dbReference>
<dbReference type="CDD" id="cd02947">
    <property type="entry name" value="TRX_family"/>
    <property type="match status" value="1"/>
</dbReference>
<dbReference type="InterPro" id="IPR042266">
    <property type="entry name" value="PPPDE_sf"/>
</dbReference>
<accession>A0A367KNW7</accession>
<evidence type="ECO:0008006" key="9">
    <source>
        <dbReference type="Google" id="ProtNLM"/>
    </source>
</evidence>
<reference evidence="7 8" key="1">
    <citation type="journal article" date="2018" name="G3 (Bethesda)">
        <title>Phylogenetic and Phylogenomic Definition of Rhizopus Species.</title>
        <authorList>
            <person name="Gryganskyi A.P."/>
            <person name="Golan J."/>
            <person name="Dolatabadi S."/>
            <person name="Mondo S."/>
            <person name="Robb S."/>
            <person name="Idnurm A."/>
            <person name="Muszewska A."/>
            <person name="Steczkiewicz K."/>
            <person name="Masonjones S."/>
            <person name="Liao H.L."/>
            <person name="Gajdeczka M.T."/>
            <person name="Anike F."/>
            <person name="Vuek A."/>
            <person name="Anishchenko I.M."/>
            <person name="Voigt K."/>
            <person name="de Hoog G.S."/>
            <person name="Smith M.E."/>
            <person name="Heitman J."/>
            <person name="Vilgalys R."/>
            <person name="Stajich J.E."/>
        </authorList>
    </citation>
    <scope>NUCLEOTIDE SEQUENCE [LARGE SCALE GENOMIC DNA]</scope>
    <source>
        <strain evidence="7 8">LSU 92-RS-03</strain>
    </source>
</reference>
<evidence type="ECO:0000256" key="2">
    <source>
        <dbReference type="ARBA" id="ARBA00022670"/>
    </source>
</evidence>
<sequence>QVKLHVYDLSQGLAKTMSLALTGKQIDGIWHTSVVIYGKEIFYGQGVMMASPGTTQHGQPLQVIDIGETYLPEEVVTEYVDSLRSVYTQVLLLLLFILNPMSNVFNSAEKYHLLDFNCNTFSNDLCQFLCGENIPAHITGLPSDVINTPFGQSILPMIENMFGQSQLRPTAPAAVAPIQPSEDIQRLLQGDGPTADTAGLLQGLSAAAMSAAPMQRQAIQSVQSAQQMEQFVSEYKAVVVMFTSPTCGPCQMIKPKFKELVEEKNGQSNSIKVLGVLLDLSVAPDAQRYPIRGVPTFYFYLEGKKYSEFSGADYAELKSQLDILLFEAYPPHPHRRVLLKEIPHQPTVPILYTNVGKLDVIYGKLKEFSGASLSPTEDKTLQESRQFLEKKQSFDVSLWSSLVDNLLDKLSCDQWFPLLDIFKSLLVHEQVSHFYTKHPEQLGRVLELVEKKPNRATWIMVLRVACNLFKDSTLSTTHFTSNLDASYRLQLTQLLITSLLSEDGQIRQAAASLAYNCSNNVSIERLKKEEGIWTGMAEQEDDDWIVELASAAVDALSKEKDEEIVHRLLATIGKLLFLSPTESSVGSLLSAFDIEQMLETKKKQGEIKNKMVQLSSDICKLI</sequence>
<dbReference type="PANTHER" id="PTHR12378:SF7">
    <property type="entry name" value="DESUMOYLATING ISOPEPTIDASE 1"/>
    <property type="match status" value="1"/>
</dbReference>
<comment type="caution">
    <text evidence="7">The sequence shown here is derived from an EMBL/GenBank/DDBJ whole genome shotgun (WGS) entry which is preliminary data.</text>
</comment>
<dbReference type="EMBL" id="PJQM01000853">
    <property type="protein sequence ID" value="RCI03904.1"/>
    <property type="molecule type" value="Genomic_DNA"/>
</dbReference>
<dbReference type="InterPro" id="IPR013766">
    <property type="entry name" value="Thioredoxin_domain"/>
</dbReference>
<dbReference type="PANTHER" id="PTHR12378">
    <property type="entry name" value="DESUMOYLATING ISOPEPTIDASE"/>
    <property type="match status" value="1"/>
</dbReference>
<keyword evidence="8" id="KW-1185">Reference proteome</keyword>
<dbReference type="InterPro" id="IPR016024">
    <property type="entry name" value="ARM-type_fold"/>
</dbReference>